<dbReference type="InterPro" id="IPR017927">
    <property type="entry name" value="FAD-bd_FR_type"/>
</dbReference>
<dbReference type="InterPro" id="IPR017938">
    <property type="entry name" value="Riboflavin_synthase-like_b-brl"/>
</dbReference>
<keyword evidence="11 13" id="KW-0472">Membrane</keyword>
<dbReference type="Pfam" id="PF08030">
    <property type="entry name" value="NAD_binding_6"/>
    <property type="match status" value="1"/>
</dbReference>
<evidence type="ECO:0000256" key="2">
    <source>
        <dbReference type="ARBA" id="ARBA00006278"/>
    </source>
</evidence>
<comment type="catalytic activity">
    <reaction evidence="12">
        <text>2 a Fe(II)-siderophore + NADP(+) + H(+) = 2 a Fe(III)-siderophore + NADPH</text>
        <dbReference type="Rhea" id="RHEA:28795"/>
        <dbReference type="Rhea" id="RHEA-COMP:11342"/>
        <dbReference type="Rhea" id="RHEA-COMP:11344"/>
        <dbReference type="ChEBI" id="CHEBI:15378"/>
        <dbReference type="ChEBI" id="CHEBI:29033"/>
        <dbReference type="ChEBI" id="CHEBI:29034"/>
        <dbReference type="ChEBI" id="CHEBI:57783"/>
        <dbReference type="ChEBI" id="CHEBI:58349"/>
        <dbReference type="EC" id="1.16.1.9"/>
    </reaction>
</comment>
<feature type="domain" description="FAD-binding FR-type" evidence="14">
    <location>
        <begin position="238"/>
        <end position="355"/>
    </location>
</feature>
<keyword evidence="7" id="KW-0249">Electron transport</keyword>
<evidence type="ECO:0000256" key="8">
    <source>
        <dbReference type="ARBA" id="ARBA00022989"/>
    </source>
</evidence>
<keyword evidence="10" id="KW-0406">Ion transport</keyword>
<evidence type="ECO:0000256" key="4">
    <source>
        <dbReference type="ARBA" id="ARBA00022448"/>
    </source>
</evidence>
<keyword evidence="9" id="KW-0560">Oxidoreductase</keyword>
<dbReference type="Proteomes" id="UP001642482">
    <property type="component" value="Unassembled WGS sequence"/>
</dbReference>
<evidence type="ECO:0000259" key="14">
    <source>
        <dbReference type="PROSITE" id="PS51384"/>
    </source>
</evidence>
<evidence type="ECO:0000256" key="1">
    <source>
        <dbReference type="ARBA" id="ARBA00004651"/>
    </source>
</evidence>
<dbReference type="InterPro" id="IPR039261">
    <property type="entry name" value="FNR_nucleotide-bd"/>
</dbReference>
<dbReference type="InterPro" id="IPR051410">
    <property type="entry name" value="Ferric/Cupric_Reductase"/>
</dbReference>
<dbReference type="SUPFAM" id="SSF52343">
    <property type="entry name" value="Ferredoxin reductase-like, C-terminal NADP-linked domain"/>
    <property type="match status" value="1"/>
</dbReference>
<accession>A0ABP0CP53</accession>
<dbReference type="PROSITE" id="PS51384">
    <property type="entry name" value="FAD_FR"/>
    <property type="match status" value="1"/>
</dbReference>
<evidence type="ECO:0000256" key="5">
    <source>
        <dbReference type="ARBA" id="ARBA00022475"/>
    </source>
</evidence>
<evidence type="ECO:0000256" key="12">
    <source>
        <dbReference type="ARBA" id="ARBA00048483"/>
    </source>
</evidence>
<dbReference type="InterPro" id="IPR013130">
    <property type="entry name" value="Fe3_Rdtase_TM_dom"/>
</dbReference>
<dbReference type="CDD" id="cd06186">
    <property type="entry name" value="NOX_Duox_like_FAD_NADP"/>
    <property type="match status" value="1"/>
</dbReference>
<comment type="subcellular location">
    <subcellularLocation>
        <location evidence="1">Cell membrane</location>
        <topology evidence="1">Multi-pass membrane protein</topology>
    </subcellularLocation>
</comment>
<keyword evidence="16" id="KW-1185">Reference proteome</keyword>
<feature type="transmembrane region" description="Helical" evidence="13">
    <location>
        <begin position="155"/>
        <end position="173"/>
    </location>
</feature>
<feature type="transmembrane region" description="Helical" evidence="13">
    <location>
        <begin position="206"/>
        <end position="233"/>
    </location>
</feature>
<evidence type="ECO:0000256" key="9">
    <source>
        <dbReference type="ARBA" id="ARBA00023002"/>
    </source>
</evidence>
<dbReference type="PANTHER" id="PTHR32361:SF26">
    <property type="entry name" value="FAD-BINDING 8 DOMAIN-CONTAINING PROTEIN-RELATED"/>
    <property type="match status" value="1"/>
</dbReference>
<evidence type="ECO:0000256" key="3">
    <source>
        <dbReference type="ARBA" id="ARBA00012668"/>
    </source>
</evidence>
<reference evidence="15 16" key="1">
    <citation type="submission" date="2024-01" db="EMBL/GenBank/DDBJ databases">
        <authorList>
            <person name="Allen C."/>
            <person name="Tagirdzhanova G."/>
        </authorList>
    </citation>
    <scope>NUCLEOTIDE SEQUENCE [LARGE SCALE GENOMIC DNA]</scope>
</reference>
<dbReference type="Gene3D" id="3.40.50.80">
    <property type="entry name" value="Nucleotide-binding domain of ferredoxin-NADP reductase (FNR) module"/>
    <property type="match status" value="1"/>
</dbReference>
<dbReference type="PANTHER" id="PTHR32361">
    <property type="entry name" value="FERRIC/CUPRIC REDUCTASE TRANSMEMBRANE COMPONENT"/>
    <property type="match status" value="1"/>
</dbReference>
<feature type="transmembrane region" description="Helical" evidence="13">
    <location>
        <begin position="57"/>
        <end position="76"/>
    </location>
</feature>
<evidence type="ECO:0000256" key="10">
    <source>
        <dbReference type="ARBA" id="ARBA00023065"/>
    </source>
</evidence>
<feature type="transmembrane region" description="Helical" evidence="13">
    <location>
        <begin position="180"/>
        <end position="200"/>
    </location>
</feature>
<keyword evidence="6 13" id="KW-0812">Transmembrane</keyword>
<keyword evidence="4" id="KW-0813">Transport</keyword>
<evidence type="ECO:0000256" key="13">
    <source>
        <dbReference type="SAM" id="Phobius"/>
    </source>
</evidence>
<dbReference type="InterPro" id="IPR013112">
    <property type="entry name" value="FAD-bd_8"/>
</dbReference>
<proteinExistence type="inferred from homology"/>
<name>A0ABP0CP53_9PEZI</name>
<organism evidence="15 16">
    <name type="scientific">Sporothrix eucalyptigena</name>
    <dbReference type="NCBI Taxonomy" id="1812306"/>
    <lineage>
        <taxon>Eukaryota</taxon>
        <taxon>Fungi</taxon>
        <taxon>Dikarya</taxon>
        <taxon>Ascomycota</taxon>
        <taxon>Pezizomycotina</taxon>
        <taxon>Sordariomycetes</taxon>
        <taxon>Sordariomycetidae</taxon>
        <taxon>Ophiostomatales</taxon>
        <taxon>Ophiostomataceae</taxon>
        <taxon>Sporothrix</taxon>
    </lineage>
</organism>
<keyword evidence="5" id="KW-1003">Cell membrane</keyword>
<comment type="similarity">
    <text evidence="2">Belongs to the ferric reductase (FRE) family.</text>
</comment>
<evidence type="ECO:0000256" key="7">
    <source>
        <dbReference type="ARBA" id="ARBA00022982"/>
    </source>
</evidence>
<comment type="caution">
    <text evidence="15">The sequence shown here is derived from an EMBL/GenBank/DDBJ whole genome shotgun (WGS) entry which is preliminary data.</text>
</comment>
<gene>
    <name evidence="15" type="ORF">SEUCBS140593_008758</name>
</gene>
<feature type="transmembrane region" description="Helical" evidence="13">
    <location>
        <begin position="125"/>
        <end position="143"/>
    </location>
</feature>
<evidence type="ECO:0000313" key="16">
    <source>
        <dbReference type="Proteomes" id="UP001642482"/>
    </source>
</evidence>
<dbReference type="EC" id="1.16.1.9" evidence="3"/>
<feature type="transmembrane region" description="Helical" evidence="13">
    <location>
        <begin position="6"/>
        <end position="29"/>
    </location>
</feature>
<keyword evidence="8 13" id="KW-1133">Transmembrane helix</keyword>
<evidence type="ECO:0000313" key="15">
    <source>
        <dbReference type="EMBL" id="CAK7233907.1"/>
    </source>
</evidence>
<evidence type="ECO:0000256" key="6">
    <source>
        <dbReference type="ARBA" id="ARBA00022692"/>
    </source>
</evidence>
<dbReference type="Pfam" id="PF08022">
    <property type="entry name" value="FAD_binding_8"/>
    <property type="match status" value="1"/>
</dbReference>
<sequence>MDVSQWYAVVFLSLLASVALVYLFIFAASRVNTATCVRRLACRNVPAVLQGSDMAAWLDYAVLFVFLLANVLVLAIGNRDATGFIRRSASLSLANFVPLFLGSQINSVANVLGLRLRTHSRMHRWLGRVVVVESLVHVIAVVAQHKPDVHQRSDVAGIVAAIALFTIAVSGVLRQRLHELFLVLHFVLYVAAIASVFVHSRATTASAYPTICLLVAISLLGATAALRVGLVLYRSVPYKQRPPNRASVRTVAFKTRNGADMVLSDVVHVHIELARPWRLQAGQYAYLWIPGVSPTAFAQLHPFYVAWRYRKEDKDYAIFIVQTKRGFTRRLADHRYDTEPMLAAVEGPYGKQLHLDDYGTVLLMATGIGIAGQLPYVSQLLEGYHNCEVRTKKIALYWQVDRDIQTAWVADQMQELLNKDTGLILDIHVYVLDASAICLLDSADGRDRAASGQVVRLGERIDVTYKAIQATDILDFELGRRKGRMVVSLCVDNETRTDVYRVLGKNADKNVSVKELDFNPTRGKRFGLI</sequence>
<dbReference type="EMBL" id="CAWUHD010000128">
    <property type="protein sequence ID" value="CAK7233907.1"/>
    <property type="molecule type" value="Genomic_DNA"/>
</dbReference>
<dbReference type="Pfam" id="PF01794">
    <property type="entry name" value="Ferric_reduct"/>
    <property type="match status" value="1"/>
</dbReference>
<dbReference type="SUPFAM" id="SSF63380">
    <property type="entry name" value="Riboflavin synthase domain-like"/>
    <property type="match status" value="1"/>
</dbReference>
<protein>
    <recommendedName>
        <fullName evidence="3">ferric-chelate reductase (NADPH)</fullName>
        <ecNumber evidence="3">1.16.1.9</ecNumber>
    </recommendedName>
</protein>
<dbReference type="InterPro" id="IPR013121">
    <property type="entry name" value="Fe_red_NAD-bd_6"/>
</dbReference>
<evidence type="ECO:0000256" key="11">
    <source>
        <dbReference type="ARBA" id="ARBA00023136"/>
    </source>
</evidence>